<dbReference type="Pfam" id="PF24096">
    <property type="entry name" value="DUF7379"/>
    <property type="match status" value="1"/>
</dbReference>
<dbReference type="EMBL" id="JAOVZO020000018">
    <property type="protein sequence ID" value="MDC8014605.1"/>
    <property type="molecule type" value="Genomic_DNA"/>
</dbReference>
<reference evidence="2" key="1">
    <citation type="submission" date="2023-02" db="EMBL/GenBank/DDBJ databases">
        <title>Tahibacter soli sp. nov. isolated from soil.</title>
        <authorList>
            <person name="Baek J.H."/>
            <person name="Lee J.K."/>
            <person name="Choi D.G."/>
            <person name="Jeon C.O."/>
        </authorList>
    </citation>
    <scope>NUCLEOTIDE SEQUENCE</scope>
    <source>
        <strain evidence="2">BL</strain>
    </source>
</reference>
<feature type="domain" description="DUF7379" evidence="1">
    <location>
        <begin position="149"/>
        <end position="287"/>
    </location>
</feature>
<sequence length="448" mass="49103">MNAPAVDDSTLRHALDDIVPKLDVFAQTEPVETPRTAAEKRMRRASLDVGGNLASVTLERSDGVLRWSYRRPPRKLGPRRAAQREVRRAGAATVHEFRFQEIPPNRIIERLQKLDVWLNPDNGLWRRRPPAKAGDKWTLDAVDPKLPAVLLIHGTFSKSQMFFDTLGEDPAGRKLLESLAAGQRQLLTFDHPTVSVSPVLNALDLQHALAAAGYAGELDIVCHSRGGLVAAWWLRLTQIKVRHVVFVGAPLQGTSLAAPSRIQATLDYLANFAGAIGGVAKAAGTIVTPLTPFLGAAAGLMGIFGGVLQTASHSSFVDAGVVLLPGLHAQSRVENNQELLRLHAADLPGGFKPFAILSNFEPATPDAPIWKFWKRWANPTLRLANKGADLLFDRANDLVVDNDCMTRIARTDIPKGDLLEFATSDQVHHCNYFVQARTVEKLGDWLKR</sequence>
<dbReference type="Gene3D" id="3.40.50.1820">
    <property type="entry name" value="alpha/beta hydrolase"/>
    <property type="match status" value="1"/>
</dbReference>
<accession>A0A9X3YNQ6</accession>
<dbReference type="GO" id="GO:0016787">
    <property type="term" value="F:hydrolase activity"/>
    <property type="evidence" value="ECO:0007669"/>
    <property type="project" value="UniProtKB-KW"/>
</dbReference>
<evidence type="ECO:0000313" key="2">
    <source>
        <dbReference type="EMBL" id="MDC8014605.1"/>
    </source>
</evidence>
<name>A0A9X3YNQ6_9GAMM</name>
<dbReference type="AlphaFoldDB" id="A0A9X3YNQ6"/>
<proteinExistence type="predicted"/>
<gene>
    <name evidence="2" type="ORF">OD750_018825</name>
</gene>
<dbReference type="Proteomes" id="UP001139971">
    <property type="component" value="Unassembled WGS sequence"/>
</dbReference>
<dbReference type="SUPFAM" id="SSF53474">
    <property type="entry name" value="alpha/beta-Hydrolases"/>
    <property type="match status" value="1"/>
</dbReference>
<dbReference type="InterPro" id="IPR029058">
    <property type="entry name" value="AB_hydrolase_fold"/>
</dbReference>
<keyword evidence="3" id="KW-1185">Reference proteome</keyword>
<organism evidence="2 3">
    <name type="scientific">Tahibacter soli</name>
    <dbReference type="NCBI Taxonomy" id="2983605"/>
    <lineage>
        <taxon>Bacteria</taxon>
        <taxon>Pseudomonadati</taxon>
        <taxon>Pseudomonadota</taxon>
        <taxon>Gammaproteobacteria</taxon>
        <taxon>Lysobacterales</taxon>
        <taxon>Rhodanobacteraceae</taxon>
        <taxon>Tahibacter</taxon>
    </lineage>
</organism>
<evidence type="ECO:0000313" key="3">
    <source>
        <dbReference type="Proteomes" id="UP001139971"/>
    </source>
</evidence>
<dbReference type="InterPro" id="IPR055803">
    <property type="entry name" value="DUF7379"/>
</dbReference>
<comment type="caution">
    <text evidence="2">The sequence shown here is derived from an EMBL/GenBank/DDBJ whole genome shotgun (WGS) entry which is preliminary data.</text>
</comment>
<keyword evidence="2" id="KW-0378">Hydrolase</keyword>
<protein>
    <submittedName>
        <fullName evidence="2">Alpha/beta hydrolase</fullName>
    </submittedName>
</protein>
<evidence type="ECO:0000259" key="1">
    <source>
        <dbReference type="Pfam" id="PF24096"/>
    </source>
</evidence>
<dbReference type="RefSeq" id="WP_263542180.1">
    <property type="nucleotide sequence ID" value="NZ_JAOVZO020000018.1"/>
</dbReference>